<reference evidence="1 2" key="1">
    <citation type="journal article" date="2022" name="bioRxiv">
        <title>Genomics of Preaxostyla Flagellates Illuminates Evolutionary Transitions and the Path Towards Mitochondrial Loss.</title>
        <authorList>
            <person name="Novak L.V.F."/>
            <person name="Treitli S.C."/>
            <person name="Pyrih J."/>
            <person name="Halakuc P."/>
            <person name="Pipaliya S.V."/>
            <person name="Vacek V."/>
            <person name="Brzon O."/>
            <person name="Soukal P."/>
            <person name="Eme L."/>
            <person name="Dacks J.B."/>
            <person name="Karnkowska A."/>
            <person name="Elias M."/>
            <person name="Hampl V."/>
        </authorList>
    </citation>
    <scope>NUCLEOTIDE SEQUENCE [LARGE SCALE GENOMIC DNA]</scope>
    <source>
        <strain evidence="1">NAU3</strain>
        <tissue evidence="1">Gut</tissue>
    </source>
</reference>
<gene>
    <name evidence="1" type="ORF">BLNAU_21586</name>
</gene>
<name>A0ABQ9WVJ1_9EUKA</name>
<accession>A0ABQ9WVJ1</accession>
<dbReference type="Proteomes" id="UP001281761">
    <property type="component" value="Unassembled WGS sequence"/>
</dbReference>
<comment type="caution">
    <text evidence="1">The sequence shown here is derived from an EMBL/GenBank/DDBJ whole genome shotgun (WGS) entry which is preliminary data.</text>
</comment>
<protein>
    <submittedName>
        <fullName evidence="1">Uncharacterized protein</fullName>
    </submittedName>
</protein>
<evidence type="ECO:0000313" key="1">
    <source>
        <dbReference type="EMBL" id="KAK2943517.1"/>
    </source>
</evidence>
<organism evidence="1 2">
    <name type="scientific">Blattamonas nauphoetae</name>
    <dbReference type="NCBI Taxonomy" id="2049346"/>
    <lineage>
        <taxon>Eukaryota</taxon>
        <taxon>Metamonada</taxon>
        <taxon>Preaxostyla</taxon>
        <taxon>Oxymonadida</taxon>
        <taxon>Blattamonas</taxon>
    </lineage>
</organism>
<keyword evidence="2" id="KW-1185">Reference proteome</keyword>
<proteinExistence type="predicted"/>
<dbReference type="EMBL" id="JARBJD010000343">
    <property type="protein sequence ID" value="KAK2943517.1"/>
    <property type="molecule type" value="Genomic_DNA"/>
</dbReference>
<evidence type="ECO:0000313" key="2">
    <source>
        <dbReference type="Proteomes" id="UP001281761"/>
    </source>
</evidence>
<sequence length="87" mass="10062">MNQRKNFLISLIFSITHPDLFRRNIKNRPVVADLLRVMFNALIHTFCERIERPPPKFSELLLEKATTKVEEEIPAEGGDLREGATVE</sequence>